<evidence type="ECO:0000256" key="1">
    <source>
        <dbReference type="ARBA" id="ARBA00023063"/>
    </source>
</evidence>
<dbReference type="GO" id="GO:0042128">
    <property type="term" value="P:nitrate assimilation"/>
    <property type="evidence" value="ECO:0007669"/>
    <property type="project" value="UniProtKB-KW"/>
</dbReference>
<comment type="caution">
    <text evidence="3">The sequence shown here is derived from an EMBL/GenBank/DDBJ whole genome shotgun (WGS) entry which is preliminary data.</text>
</comment>
<name>A0A6I4TB78_9SPHN</name>
<reference evidence="3 4" key="1">
    <citation type="submission" date="2019-12" db="EMBL/GenBank/DDBJ databases">
        <title>Genomic-based taxomic classification of the family Erythrobacteraceae.</title>
        <authorList>
            <person name="Xu L."/>
        </authorList>
    </citation>
    <scope>NUCLEOTIDE SEQUENCE [LARGE SCALE GENOMIC DNA]</scope>
    <source>
        <strain evidence="3 4">100921-2</strain>
    </source>
</reference>
<organism evidence="3 4">
    <name type="scientific">Tsuneonella aeria</name>
    <dbReference type="NCBI Taxonomy" id="1837929"/>
    <lineage>
        <taxon>Bacteria</taxon>
        <taxon>Pseudomonadati</taxon>
        <taxon>Pseudomonadota</taxon>
        <taxon>Alphaproteobacteria</taxon>
        <taxon>Sphingomonadales</taxon>
        <taxon>Erythrobacteraceae</taxon>
        <taxon>Tsuneonella</taxon>
    </lineage>
</organism>
<dbReference type="Gene3D" id="1.10.3480.10">
    <property type="entry name" value="TorD-like"/>
    <property type="match status" value="1"/>
</dbReference>
<dbReference type="InterPro" id="IPR020945">
    <property type="entry name" value="DMSO/NO3_reduct_chaperone"/>
</dbReference>
<evidence type="ECO:0000256" key="2">
    <source>
        <dbReference type="SAM" id="MobiDB-lite"/>
    </source>
</evidence>
<protein>
    <submittedName>
        <fullName evidence="3">Nitrate reductase molybdenum cofactor assembly chaperone</fullName>
    </submittedName>
</protein>
<dbReference type="PANTHER" id="PTHR43680:SF2">
    <property type="entry name" value="NITRATE REDUCTASE MOLYBDENUM COFACTOR ASSEMBLY CHAPERONE NARJ"/>
    <property type="match status" value="1"/>
</dbReference>
<keyword evidence="4" id="KW-1185">Reference proteome</keyword>
<dbReference type="GO" id="GO:0051082">
    <property type="term" value="F:unfolded protein binding"/>
    <property type="evidence" value="ECO:0007669"/>
    <property type="project" value="InterPro"/>
</dbReference>
<keyword evidence="1" id="KW-0534">Nitrate assimilation</keyword>
<dbReference type="GO" id="GO:0051131">
    <property type="term" value="P:chaperone-mediated protein complex assembly"/>
    <property type="evidence" value="ECO:0007669"/>
    <property type="project" value="InterPro"/>
</dbReference>
<dbReference type="Proteomes" id="UP000439522">
    <property type="component" value="Unassembled WGS sequence"/>
</dbReference>
<dbReference type="GO" id="GO:0016530">
    <property type="term" value="F:metallochaperone activity"/>
    <property type="evidence" value="ECO:0007669"/>
    <property type="project" value="TreeGrafter"/>
</dbReference>
<dbReference type="Pfam" id="PF02613">
    <property type="entry name" value="Nitrate_red_del"/>
    <property type="match status" value="1"/>
</dbReference>
<dbReference type="NCBIfam" id="TIGR00684">
    <property type="entry name" value="narJ"/>
    <property type="match status" value="1"/>
</dbReference>
<dbReference type="InterPro" id="IPR036411">
    <property type="entry name" value="TorD-like_sf"/>
</dbReference>
<dbReference type="PANTHER" id="PTHR43680">
    <property type="entry name" value="NITRATE REDUCTASE MOLYBDENUM COFACTOR ASSEMBLY CHAPERONE"/>
    <property type="match status" value="1"/>
</dbReference>
<feature type="region of interest" description="Disordered" evidence="2">
    <location>
        <begin position="233"/>
        <end position="253"/>
    </location>
</feature>
<gene>
    <name evidence="3" type="primary">narJ</name>
    <name evidence="3" type="ORF">GRI40_05930</name>
</gene>
<dbReference type="SUPFAM" id="SSF89155">
    <property type="entry name" value="TorD-like"/>
    <property type="match status" value="1"/>
</dbReference>
<evidence type="ECO:0000313" key="4">
    <source>
        <dbReference type="Proteomes" id="UP000439522"/>
    </source>
</evidence>
<dbReference type="EMBL" id="WTZA01000001">
    <property type="protein sequence ID" value="MXO74759.1"/>
    <property type="molecule type" value="Genomic_DNA"/>
</dbReference>
<feature type="compositionally biased region" description="Basic and acidic residues" evidence="2">
    <location>
        <begin position="237"/>
        <end position="253"/>
    </location>
</feature>
<dbReference type="OrthoDB" id="8478585at2"/>
<sequence length="253" mass="27595">MMLGLTRKPPTMALTLRSLAALLGYPSSDLQTAVPELRHAMAQETALSASAQAGLEPLLNALATRDLFDLQADYSELFDSTRRLSLHLFEHVHGDNKDRGQAMSDLGLEYIRHGLEMKTNELPDYLPLFLEFTATLDPVEARDWLRQPIDVLTVLAERLEQRGTPYSGVLAALVSLADAKPDAEKLEQIGQAFAEDESKTIDELWEEAPVSFGTAAYDNGGPTGVIARIRAANRAGKSPEKGIPDGAEETTHA</sequence>
<evidence type="ECO:0000313" key="3">
    <source>
        <dbReference type="EMBL" id="MXO74759.1"/>
    </source>
</evidence>
<proteinExistence type="predicted"/>
<dbReference type="AlphaFoldDB" id="A0A6I4TB78"/>
<accession>A0A6I4TB78</accession>
<dbReference type="InterPro" id="IPR003765">
    <property type="entry name" value="NO3_reductase_chaperone_NarJ"/>
</dbReference>